<name>A0A6H5IL86_9HYME</name>
<gene>
    <name evidence="2" type="ORF">TBRA_LOCUS10205</name>
</gene>
<accession>A0A6H5IL86</accession>
<dbReference type="EMBL" id="CADCXV010000906">
    <property type="protein sequence ID" value="CAB0038424.1"/>
    <property type="molecule type" value="Genomic_DNA"/>
</dbReference>
<dbReference type="Gene3D" id="3.40.50.2300">
    <property type="match status" value="1"/>
</dbReference>
<protein>
    <submittedName>
        <fullName evidence="2">Uncharacterized protein</fullName>
    </submittedName>
</protein>
<dbReference type="OrthoDB" id="2150267at2759"/>
<reference evidence="2 3" key="1">
    <citation type="submission" date="2020-02" db="EMBL/GenBank/DDBJ databases">
        <authorList>
            <person name="Ferguson B K."/>
        </authorList>
    </citation>
    <scope>NUCLEOTIDE SEQUENCE [LARGE SCALE GENOMIC DNA]</scope>
</reference>
<keyword evidence="3" id="KW-1185">Reference proteome</keyword>
<dbReference type="AlphaFoldDB" id="A0A6H5IL86"/>
<dbReference type="Proteomes" id="UP000479190">
    <property type="component" value="Unassembled WGS sequence"/>
</dbReference>
<sequence length="246" mass="27536">MLYYEFKVGLARGQEEDRVKAIKLPRSPILKYRSYTREVRVLLVLQPPGRFFIVAAAATRRAWAASAAAGVVVSREPRPSAILVLLLLYVASAQTKVVARANSNFTITPPRRRAAASTGIAAAGTGITSHYMNCPQNKYASIRIRLRRNCAFRSDYTHRRSTVGVKAFFDMMHSGPHKVMLFGAACTQVTDPIAKASKHWRLTQMLEGWDELKGRSSSSRMQRNDDSHRAARRTLYGHNMGSNARR</sequence>
<evidence type="ECO:0000256" key="1">
    <source>
        <dbReference type="SAM" id="MobiDB-lite"/>
    </source>
</evidence>
<proteinExistence type="predicted"/>
<evidence type="ECO:0000313" key="3">
    <source>
        <dbReference type="Proteomes" id="UP000479190"/>
    </source>
</evidence>
<organism evidence="2 3">
    <name type="scientific">Trichogramma brassicae</name>
    <dbReference type="NCBI Taxonomy" id="86971"/>
    <lineage>
        <taxon>Eukaryota</taxon>
        <taxon>Metazoa</taxon>
        <taxon>Ecdysozoa</taxon>
        <taxon>Arthropoda</taxon>
        <taxon>Hexapoda</taxon>
        <taxon>Insecta</taxon>
        <taxon>Pterygota</taxon>
        <taxon>Neoptera</taxon>
        <taxon>Endopterygota</taxon>
        <taxon>Hymenoptera</taxon>
        <taxon>Apocrita</taxon>
        <taxon>Proctotrupomorpha</taxon>
        <taxon>Chalcidoidea</taxon>
        <taxon>Trichogrammatidae</taxon>
        <taxon>Trichogramma</taxon>
    </lineage>
</organism>
<evidence type="ECO:0000313" key="2">
    <source>
        <dbReference type="EMBL" id="CAB0038424.1"/>
    </source>
</evidence>
<feature type="region of interest" description="Disordered" evidence="1">
    <location>
        <begin position="213"/>
        <end position="246"/>
    </location>
</feature>